<dbReference type="PROSITE" id="PS50885">
    <property type="entry name" value="HAMP"/>
    <property type="match status" value="1"/>
</dbReference>
<keyword evidence="3 6" id="KW-1133">Transmembrane helix</keyword>
<feature type="domain" description="HAMP" evidence="8">
    <location>
        <begin position="212"/>
        <end position="264"/>
    </location>
</feature>
<evidence type="ECO:0000313" key="13">
    <source>
        <dbReference type="Proteomes" id="UP000253915"/>
    </source>
</evidence>
<dbReference type="Gene3D" id="1.10.287.950">
    <property type="entry name" value="Methyl-accepting chemotaxis protein"/>
    <property type="match status" value="1"/>
</dbReference>
<evidence type="ECO:0000313" key="12">
    <source>
        <dbReference type="Proteomes" id="UP000253857"/>
    </source>
</evidence>
<comment type="similarity">
    <text evidence="4">Belongs to the methyl-accepting chemotaxis (MCP) protein family.</text>
</comment>
<dbReference type="InterPro" id="IPR051310">
    <property type="entry name" value="MCP_chemotaxis"/>
</dbReference>
<dbReference type="GO" id="GO:0005886">
    <property type="term" value="C:plasma membrane"/>
    <property type="evidence" value="ECO:0007669"/>
    <property type="project" value="TreeGrafter"/>
</dbReference>
<dbReference type="PRINTS" id="PR00260">
    <property type="entry name" value="CHEMTRNSDUCR"/>
</dbReference>
<dbReference type="PANTHER" id="PTHR43531">
    <property type="entry name" value="PROTEIN ICFG"/>
    <property type="match status" value="1"/>
</dbReference>
<dbReference type="PROSITE" id="PS50111">
    <property type="entry name" value="CHEMOTAXIS_TRANSDUC_2"/>
    <property type="match status" value="1"/>
</dbReference>
<dbReference type="SMART" id="SM00304">
    <property type="entry name" value="HAMP"/>
    <property type="match status" value="1"/>
</dbReference>
<dbReference type="SMART" id="SM00283">
    <property type="entry name" value="MA"/>
    <property type="match status" value="1"/>
</dbReference>
<evidence type="ECO:0000259" key="7">
    <source>
        <dbReference type="PROSITE" id="PS50111"/>
    </source>
</evidence>
<evidence type="ECO:0000313" key="14">
    <source>
        <dbReference type="Proteomes" id="UP000253970"/>
    </source>
</evidence>
<evidence type="ECO:0000256" key="6">
    <source>
        <dbReference type="SAM" id="Phobius"/>
    </source>
</evidence>
<evidence type="ECO:0000313" key="10">
    <source>
        <dbReference type="EMBL" id="RDB82252.1"/>
    </source>
</evidence>
<evidence type="ECO:0000313" key="9">
    <source>
        <dbReference type="EMBL" id="RDB71572.1"/>
    </source>
</evidence>
<keyword evidence="6" id="KW-0472">Membrane</keyword>
<dbReference type="AlphaFoldDB" id="A0A369MLF9"/>
<dbReference type="Proteomes" id="UP000253915">
    <property type="component" value="Unassembled WGS sequence"/>
</dbReference>
<feature type="transmembrane region" description="Helical" evidence="6">
    <location>
        <begin position="12"/>
        <end position="36"/>
    </location>
</feature>
<gene>
    <name evidence="11" type="ORF">C1853_04230</name>
    <name evidence="10" type="ORF">C1871_14075</name>
    <name evidence="9" type="ORF">C1875_05145</name>
</gene>
<evidence type="ECO:0000313" key="11">
    <source>
        <dbReference type="EMBL" id="RDC40141.1"/>
    </source>
</evidence>
<reference evidence="12 13" key="1">
    <citation type="journal article" date="2018" name="Elife">
        <title>Discovery and characterization of a prevalent human gut bacterial enzyme sufficient for the inactivation of a family of plant toxins.</title>
        <authorList>
            <person name="Koppel N."/>
            <person name="Bisanz J.E."/>
            <person name="Pandelia M.E."/>
            <person name="Turnbaugh P.J."/>
            <person name="Balskus E.P."/>
        </authorList>
    </citation>
    <scope>NUCLEOTIDE SEQUENCE [LARGE SCALE GENOMIC DNA]</scope>
    <source>
        <strain evidence="11 13">16A</strain>
        <strain evidence="10 12">FAA1-1-60AUCSF</strain>
        <strain evidence="9 14">W1 BHI 6</strain>
    </source>
</reference>
<proteinExistence type="inferred from homology"/>
<dbReference type="GeneID" id="69511949"/>
<dbReference type="Pfam" id="PF00672">
    <property type="entry name" value="HAMP"/>
    <property type="match status" value="1"/>
</dbReference>
<dbReference type="OMA" id="NDIAQMQ"/>
<evidence type="ECO:0000256" key="5">
    <source>
        <dbReference type="PROSITE-ProRule" id="PRU00284"/>
    </source>
</evidence>
<dbReference type="GO" id="GO:0004888">
    <property type="term" value="F:transmembrane signaling receptor activity"/>
    <property type="evidence" value="ECO:0007669"/>
    <property type="project" value="InterPro"/>
</dbReference>
<dbReference type="GO" id="GO:0007165">
    <property type="term" value="P:signal transduction"/>
    <property type="evidence" value="ECO:0007669"/>
    <property type="project" value="UniProtKB-KW"/>
</dbReference>
<dbReference type="InterPro" id="IPR004089">
    <property type="entry name" value="MCPsignal_dom"/>
</dbReference>
<evidence type="ECO:0000256" key="1">
    <source>
        <dbReference type="ARBA" id="ARBA00022500"/>
    </source>
</evidence>
<name>A0A369MLF9_EGGLN</name>
<feature type="domain" description="Methyl-accepting transducer" evidence="7">
    <location>
        <begin position="269"/>
        <end position="498"/>
    </location>
</feature>
<dbReference type="EMBL" id="PPUQ01000004">
    <property type="protein sequence ID" value="RDC40141.1"/>
    <property type="molecule type" value="Genomic_DNA"/>
</dbReference>
<comment type="caution">
    <text evidence="9">The sequence shown here is derived from an EMBL/GenBank/DDBJ whole genome shotgun (WGS) entry which is preliminary data.</text>
</comment>
<evidence type="ECO:0000259" key="8">
    <source>
        <dbReference type="PROSITE" id="PS50885"/>
    </source>
</evidence>
<organism evidence="9 14">
    <name type="scientific">Eggerthella lenta</name>
    <name type="common">Eubacterium lentum</name>
    <dbReference type="NCBI Taxonomy" id="84112"/>
    <lineage>
        <taxon>Bacteria</taxon>
        <taxon>Bacillati</taxon>
        <taxon>Actinomycetota</taxon>
        <taxon>Coriobacteriia</taxon>
        <taxon>Eggerthellales</taxon>
        <taxon>Eggerthellaceae</taxon>
        <taxon>Eggerthella</taxon>
    </lineage>
</organism>
<evidence type="ECO:0000256" key="4">
    <source>
        <dbReference type="ARBA" id="ARBA00029447"/>
    </source>
</evidence>
<dbReference type="GO" id="GO:0006935">
    <property type="term" value="P:chemotaxis"/>
    <property type="evidence" value="ECO:0007669"/>
    <property type="project" value="UniProtKB-KW"/>
</dbReference>
<protein>
    <submittedName>
        <fullName evidence="9">Methyl-accepting chemotaxis protein</fullName>
    </submittedName>
</protein>
<dbReference type="InterPro" id="IPR024478">
    <property type="entry name" value="HlyB_4HB_MCP"/>
</dbReference>
<keyword evidence="2 6" id="KW-0812">Transmembrane</keyword>
<evidence type="ECO:0000256" key="3">
    <source>
        <dbReference type="ARBA" id="ARBA00022989"/>
    </source>
</evidence>
<dbReference type="InterPro" id="IPR003660">
    <property type="entry name" value="HAMP_dom"/>
</dbReference>
<dbReference type="SUPFAM" id="SSF58104">
    <property type="entry name" value="Methyl-accepting chemotaxis protein (MCP) signaling domain"/>
    <property type="match status" value="1"/>
</dbReference>
<dbReference type="Pfam" id="PF00015">
    <property type="entry name" value="MCPsignal"/>
    <property type="match status" value="1"/>
</dbReference>
<dbReference type="Proteomes" id="UP000253857">
    <property type="component" value="Unassembled WGS sequence"/>
</dbReference>
<evidence type="ECO:0000256" key="2">
    <source>
        <dbReference type="ARBA" id="ARBA00022692"/>
    </source>
</evidence>
<dbReference type="Proteomes" id="UP000253970">
    <property type="component" value="Unassembled WGS sequence"/>
</dbReference>
<dbReference type="EMBL" id="PPTU01000006">
    <property type="protein sequence ID" value="RDB71572.1"/>
    <property type="molecule type" value="Genomic_DNA"/>
</dbReference>
<accession>A0A369MLF9</accession>
<keyword evidence="5" id="KW-0807">Transducer</keyword>
<dbReference type="RefSeq" id="WP_009306749.1">
    <property type="nucleotide sequence ID" value="NZ_AP031442.1"/>
</dbReference>
<dbReference type="Pfam" id="PF12729">
    <property type="entry name" value="4HB_MCP_1"/>
    <property type="match status" value="1"/>
</dbReference>
<feature type="transmembrane region" description="Helical" evidence="6">
    <location>
        <begin position="186"/>
        <end position="207"/>
    </location>
</feature>
<dbReference type="InterPro" id="IPR004090">
    <property type="entry name" value="Chemotax_Me-accpt_rcpt"/>
</dbReference>
<dbReference type="CDD" id="cd06225">
    <property type="entry name" value="HAMP"/>
    <property type="match status" value="1"/>
</dbReference>
<dbReference type="PANTHER" id="PTHR43531:SF11">
    <property type="entry name" value="METHYL-ACCEPTING CHEMOTAXIS PROTEIN 3"/>
    <property type="match status" value="1"/>
</dbReference>
<dbReference type="EMBL" id="PPTY01000039">
    <property type="protein sequence ID" value="RDB82252.1"/>
    <property type="molecule type" value="Genomic_DNA"/>
</dbReference>
<keyword evidence="1" id="KW-0145">Chemotaxis</keyword>
<sequence>MSMKPSNISISRILMISYGIVIALFALSIAVALYGVHANASMTKEFYNRPYMVSKSAVALRFTIEEMSTYVEQLLNAENDAAKQKALVAIEDLTEQRMNELNVVRSLFKADPDLLERFSNACDELGARRNAVIGAAEAGDINRAIDLYSNEYLAQKEVTVNLSTEVVNTAEHVAQAFVKDSFSVEVGTSLAIGLLGTAAIVLVIVMWRRITHSIAAPIQEIDRIAKRLADGDLTVRSSCTSGNELGSLASSMNETVASLRFATEQLSETAEQVARSSSQMSDSSQAVAQGSAEQATAIEELAANVQSITHVVGENTESVLTVNSNTSDVLGAVEESSDSIARTVCAIEEIKDNAQSISQLANSIEDISFQTNILALNASVEAARAGDAGRGFAIVAEEIRRLASQVSEASRAADELAGRAIENVEAGSELIGSASSNMEEAVTSIEDIKTAMSSIAHASEQQLEAVAQIQESMDSLSQVVQENSAASEESAVIGEELADRANELKHLIGRFKIDADPHESEAGA</sequence>